<dbReference type="RefSeq" id="WP_134113333.1">
    <property type="nucleotide sequence ID" value="NZ_SOBG01000006.1"/>
</dbReference>
<evidence type="ECO:0000313" key="2">
    <source>
        <dbReference type="Proteomes" id="UP000294678"/>
    </source>
</evidence>
<dbReference type="EMBL" id="SOBG01000006">
    <property type="protein sequence ID" value="TDT69121.1"/>
    <property type="molecule type" value="Genomic_DNA"/>
</dbReference>
<comment type="caution">
    <text evidence="1">The sequence shown here is derived from an EMBL/GenBank/DDBJ whole genome shotgun (WGS) entry which is preliminary data.</text>
</comment>
<keyword evidence="2" id="KW-1185">Reference proteome</keyword>
<dbReference type="Proteomes" id="UP000294678">
    <property type="component" value="Unassembled WGS sequence"/>
</dbReference>
<proteinExistence type="predicted"/>
<sequence>MSKIKIIFLFFLIISLSSFSEYYAIGANLGSNKGLNLLIYNSQEKAVQVNSSWSLNNTSTTFIFSFDQVYFSLMPDGVTPMYYGVGMKVSNKEDEYIGVRGVLGASYFAQDIDENLELYIELDPTFHLAATTNFLALEIGLGFRYYF</sequence>
<dbReference type="AlphaFoldDB" id="A0AA46I566"/>
<protein>
    <submittedName>
        <fullName evidence="1">Uncharacterized protein</fullName>
    </submittedName>
</protein>
<reference evidence="1 2" key="1">
    <citation type="submission" date="2019-03" db="EMBL/GenBank/DDBJ databases">
        <title>Genomic Encyclopedia of Type Strains, Phase IV (KMG-IV): sequencing the most valuable type-strain genomes for metagenomic binning, comparative biology and taxonomic classification.</title>
        <authorList>
            <person name="Goeker M."/>
        </authorList>
    </citation>
    <scope>NUCLEOTIDE SEQUENCE [LARGE SCALE GENOMIC DNA]</scope>
    <source>
        <strain evidence="1 2">DSM 100055</strain>
    </source>
</reference>
<organism evidence="1 2">
    <name type="scientific">Hypnocyclicus thermotrophus</name>
    <dbReference type="NCBI Taxonomy" id="1627895"/>
    <lineage>
        <taxon>Bacteria</taxon>
        <taxon>Fusobacteriati</taxon>
        <taxon>Fusobacteriota</taxon>
        <taxon>Fusobacteriia</taxon>
        <taxon>Fusobacteriales</taxon>
        <taxon>Fusobacteriaceae</taxon>
        <taxon>Hypnocyclicus</taxon>
    </lineage>
</organism>
<name>A0AA46I566_9FUSO</name>
<evidence type="ECO:0000313" key="1">
    <source>
        <dbReference type="EMBL" id="TDT69121.1"/>
    </source>
</evidence>
<gene>
    <name evidence="1" type="ORF">EV215_1463</name>
</gene>
<accession>A0AA46I566</accession>